<dbReference type="STRING" id="1121357.SAMN05661109_01406"/>
<sequence>MGDRQSETESRPVIEQLMGRFNSADRRRILGHIVASYLRYIHPGDVPPDLVSALKGDDLDAISRQAVARMEERDDLLLDAYEREENNSSVAYLSDVYSLATAAATIAHKEPKEMHLLTFMDGIAAFTTDPQVDIQKAIDQWFGKE</sequence>
<keyword evidence="2" id="KW-1185">Reference proteome</keyword>
<name>A0A1H9TC44_9CORY</name>
<accession>A0A1H9TC44</accession>
<dbReference type="RefSeq" id="WP_092258235.1">
    <property type="nucleotide sequence ID" value="NZ_CP047199.1"/>
</dbReference>
<dbReference type="AlphaFoldDB" id="A0A1H9TC44"/>
<proteinExistence type="predicted"/>
<evidence type="ECO:0000313" key="2">
    <source>
        <dbReference type="Proteomes" id="UP000198929"/>
    </source>
</evidence>
<protein>
    <submittedName>
        <fullName evidence="1">Uncharacterized protein</fullName>
    </submittedName>
</protein>
<gene>
    <name evidence="1" type="ORF">SAMN05661109_01406</name>
</gene>
<reference evidence="2" key="1">
    <citation type="submission" date="2016-10" db="EMBL/GenBank/DDBJ databases">
        <authorList>
            <person name="Varghese N."/>
            <person name="Submissions S."/>
        </authorList>
    </citation>
    <scope>NUCLEOTIDE SEQUENCE [LARGE SCALE GENOMIC DNA]</scope>
    <source>
        <strain evidence="2">DSM 20524</strain>
    </source>
</reference>
<evidence type="ECO:0000313" key="1">
    <source>
        <dbReference type="EMBL" id="SER94688.1"/>
    </source>
</evidence>
<dbReference type="Proteomes" id="UP000198929">
    <property type="component" value="Unassembled WGS sequence"/>
</dbReference>
<organism evidence="1 2">
    <name type="scientific">Corynebacterium cystitidis DSM 20524</name>
    <dbReference type="NCBI Taxonomy" id="1121357"/>
    <lineage>
        <taxon>Bacteria</taxon>
        <taxon>Bacillati</taxon>
        <taxon>Actinomycetota</taxon>
        <taxon>Actinomycetes</taxon>
        <taxon>Mycobacteriales</taxon>
        <taxon>Corynebacteriaceae</taxon>
        <taxon>Corynebacterium</taxon>
    </lineage>
</organism>
<dbReference type="EMBL" id="FOGQ01000005">
    <property type="protein sequence ID" value="SER94688.1"/>
    <property type="molecule type" value="Genomic_DNA"/>
</dbReference>